<dbReference type="Proteomes" id="UP000254924">
    <property type="component" value="Unassembled WGS sequence"/>
</dbReference>
<sequence>MKKHAYLIMAHGSYEQLGFLISLLDHDKNDIFLHIDKKSVFTELDRKKLQEKVEKSQLIFVPRVAVYWGGYSQIEAEMTLFKTAYQHGDYCFYHLLSGIDLPLHSQETIHDFFEQHLDKIFLTMMTLEGDKENIDRLKYYHLFGRLTPRTFPGVFGKAFFKIYRHIEVFLQKILGINRLKRENLTPIKAAQWGSFPQDIIKLVVSSEKPIQQIFQHSFIPDEVFIPHLLQKNNLLGRLYDDRLSHDRKEDFQGNLRYINWWDGNPYTWTDIEKDISALEEARNLGYLFSRKFNISTSPMLKDRILIWTGRNKV</sequence>
<dbReference type="GO" id="GO:0030158">
    <property type="term" value="F:protein xylosyltransferase activity"/>
    <property type="evidence" value="ECO:0007669"/>
    <property type="project" value="InterPro"/>
</dbReference>
<organism evidence="15 16">
    <name type="scientific">Streptococcus hyointestinalis</name>
    <dbReference type="NCBI Taxonomy" id="1337"/>
    <lineage>
        <taxon>Bacteria</taxon>
        <taxon>Bacillati</taxon>
        <taxon>Bacillota</taxon>
        <taxon>Bacilli</taxon>
        <taxon>Lactobacillales</taxon>
        <taxon>Streptococcaceae</taxon>
        <taxon>Streptococcus</taxon>
    </lineage>
</organism>
<evidence type="ECO:0000256" key="10">
    <source>
        <dbReference type="ARBA" id="ARBA00023034"/>
    </source>
</evidence>
<dbReference type="InterPro" id="IPR003406">
    <property type="entry name" value="Glyco_trans_14"/>
</dbReference>
<dbReference type="GO" id="GO:0046872">
    <property type="term" value="F:metal ion binding"/>
    <property type="evidence" value="ECO:0007669"/>
    <property type="project" value="UniProtKB-KW"/>
</dbReference>
<proteinExistence type="predicted"/>
<dbReference type="PANTHER" id="PTHR46025:SF3">
    <property type="entry name" value="XYLOSYLTRANSFERASE OXT"/>
    <property type="match status" value="1"/>
</dbReference>
<dbReference type="GO" id="GO:0015012">
    <property type="term" value="P:heparan sulfate proteoglycan biosynthetic process"/>
    <property type="evidence" value="ECO:0007669"/>
    <property type="project" value="TreeGrafter"/>
</dbReference>
<keyword evidence="9" id="KW-1133">Transmembrane helix</keyword>
<protein>
    <recommendedName>
        <fullName evidence="14">Peptide O-xylosyltransferase</fullName>
    </recommendedName>
</protein>
<evidence type="ECO:0000313" key="16">
    <source>
        <dbReference type="Proteomes" id="UP000254924"/>
    </source>
</evidence>
<dbReference type="GO" id="GO:0016020">
    <property type="term" value="C:membrane"/>
    <property type="evidence" value="ECO:0007669"/>
    <property type="project" value="InterPro"/>
</dbReference>
<keyword evidence="6" id="KW-0479">Metal-binding</keyword>
<keyword evidence="10" id="KW-0333">Golgi apparatus</keyword>
<evidence type="ECO:0000256" key="6">
    <source>
        <dbReference type="ARBA" id="ARBA00022723"/>
    </source>
</evidence>
<evidence type="ECO:0000256" key="12">
    <source>
        <dbReference type="ARBA" id="ARBA00023157"/>
    </source>
</evidence>
<evidence type="ECO:0000256" key="7">
    <source>
        <dbReference type="ARBA" id="ARBA00022824"/>
    </source>
</evidence>
<gene>
    <name evidence="15" type="primary">epsK</name>
    <name evidence="15" type="ORF">NCTC12224_02375</name>
</gene>
<accession>A0A380KFD0</accession>
<keyword evidence="8" id="KW-0735">Signal-anchor</keyword>
<evidence type="ECO:0000256" key="9">
    <source>
        <dbReference type="ARBA" id="ARBA00022989"/>
    </source>
</evidence>
<dbReference type="EMBL" id="UHFN01000007">
    <property type="protein sequence ID" value="SUN63304.1"/>
    <property type="molecule type" value="Genomic_DNA"/>
</dbReference>
<keyword evidence="3" id="KW-0328">Glycosyltransferase</keyword>
<keyword evidence="4 15" id="KW-0808">Transferase</keyword>
<evidence type="ECO:0000313" key="15">
    <source>
        <dbReference type="EMBL" id="SUN63304.1"/>
    </source>
</evidence>
<name>A0A380KFD0_9STRE</name>
<evidence type="ECO:0000256" key="11">
    <source>
        <dbReference type="ARBA" id="ARBA00023136"/>
    </source>
</evidence>
<evidence type="ECO:0000256" key="2">
    <source>
        <dbReference type="ARBA" id="ARBA00004648"/>
    </source>
</evidence>
<dbReference type="Pfam" id="PF02485">
    <property type="entry name" value="Branch"/>
    <property type="match status" value="1"/>
</dbReference>
<keyword evidence="7" id="KW-0256">Endoplasmic reticulum</keyword>
<dbReference type="PANTHER" id="PTHR46025">
    <property type="entry name" value="XYLOSYLTRANSFERASE OXT"/>
    <property type="match status" value="1"/>
</dbReference>
<comment type="subcellular location">
    <subcellularLocation>
        <location evidence="2">Endoplasmic reticulum membrane</location>
        <topology evidence="2">Single-pass type II membrane protein</topology>
    </subcellularLocation>
    <subcellularLocation>
        <location evidence="1">Golgi apparatus membrane</location>
        <topology evidence="1">Single-pass type II membrane protein</topology>
    </subcellularLocation>
</comment>
<keyword evidence="12" id="KW-1015">Disulfide bond</keyword>
<evidence type="ECO:0000256" key="8">
    <source>
        <dbReference type="ARBA" id="ARBA00022968"/>
    </source>
</evidence>
<evidence type="ECO:0000256" key="4">
    <source>
        <dbReference type="ARBA" id="ARBA00022679"/>
    </source>
</evidence>
<dbReference type="GO" id="GO:0050650">
    <property type="term" value="P:chondroitin sulfate proteoglycan biosynthetic process"/>
    <property type="evidence" value="ECO:0007669"/>
    <property type="project" value="TreeGrafter"/>
</dbReference>
<evidence type="ECO:0000256" key="5">
    <source>
        <dbReference type="ARBA" id="ARBA00022692"/>
    </source>
</evidence>
<dbReference type="AlphaFoldDB" id="A0A380KFD0"/>
<keyword evidence="13" id="KW-0325">Glycoprotein</keyword>
<evidence type="ECO:0000256" key="3">
    <source>
        <dbReference type="ARBA" id="ARBA00022676"/>
    </source>
</evidence>
<evidence type="ECO:0000256" key="13">
    <source>
        <dbReference type="ARBA" id="ARBA00023180"/>
    </source>
</evidence>
<keyword evidence="11" id="KW-0472">Membrane</keyword>
<evidence type="ECO:0000256" key="1">
    <source>
        <dbReference type="ARBA" id="ARBA00004323"/>
    </source>
</evidence>
<keyword evidence="16" id="KW-1185">Reference proteome</keyword>
<dbReference type="InterPro" id="IPR043538">
    <property type="entry name" value="XYLT"/>
</dbReference>
<dbReference type="OrthoDB" id="7943907at2"/>
<reference evidence="15 16" key="1">
    <citation type="submission" date="2018-06" db="EMBL/GenBank/DDBJ databases">
        <authorList>
            <consortium name="Pathogen Informatics"/>
            <person name="Doyle S."/>
        </authorList>
    </citation>
    <scope>NUCLEOTIDE SEQUENCE [LARGE SCALE GENOMIC DNA]</scope>
    <source>
        <strain evidence="15 16">NCTC12224</strain>
    </source>
</reference>
<keyword evidence="5" id="KW-0812">Transmembrane</keyword>
<evidence type="ECO:0000256" key="14">
    <source>
        <dbReference type="ARBA" id="ARBA00042865"/>
    </source>
</evidence>